<keyword evidence="2" id="KW-0694">RNA-binding</keyword>
<proteinExistence type="inferred from homology"/>
<dbReference type="CDD" id="cd09752">
    <property type="entry name" value="Cas5_I-C"/>
    <property type="match status" value="1"/>
</dbReference>
<dbReference type="Pfam" id="PF09704">
    <property type="entry name" value="Cas_Cas5d"/>
    <property type="match status" value="1"/>
</dbReference>
<sequence>MLNQVEFKVYGKYALFSDPLTRIGGEKCSYQIPTYEALKGIIKAVYWKPTLIWTIDEIRVMAPIRLVPKNMKLIKYHEAGADLSVYTYLQDVEYQVKAHFEWNMHRSDMSRDRIDGKHYEIARRMIERGGRRDISLGTRECQAYVEPCRFGEGKGFYDNYGETSFGLMFHGFNYPDETGKDELSIRFWRPVMENGIVRFIRPEECQIVKHVRPMAACPPKSSGLDDLSLEK</sequence>
<comment type="similarity">
    <text evidence="2">Belongs to the CRISPR-associated protein Cas5 family. Subtype I-C/Dvulg subfamily.</text>
</comment>
<dbReference type="PIRSF" id="PIRSF029950">
    <property type="entry name" value="Cas_CT1134"/>
    <property type="match status" value="1"/>
</dbReference>
<dbReference type="NCBIfam" id="TIGR02593">
    <property type="entry name" value="CRISPR_cas5"/>
    <property type="match status" value="1"/>
</dbReference>
<dbReference type="GO" id="GO:0003723">
    <property type="term" value="F:RNA binding"/>
    <property type="evidence" value="ECO:0007669"/>
    <property type="project" value="UniProtKB-UniRule"/>
</dbReference>
<dbReference type="GO" id="GO:0016787">
    <property type="term" value="F:hydrolase activity"/>
    <property type="evidence" value="ECO:0007669"/>
    <property type="project" value="UniProtKB-KW"/>
</dbReference>
<gene>
    <name evidence="3" type="primary">cas5c</name>
    <name evidence="3" type="ORF">CXU22_11670</name>
</gene>
<evidence type="ECO:0000313" key="4">
    <source>
        <dbReference type="Proteomes" id="UP000236000"/>
    </source>
</evidence>
<dbReference type="Gene3D" id="3.30.70.2660">
    <property type="match status" value="1"/>
</dbReference>
<reference evidence="3 4" key="1">
    <citation type="journal article" date="2017" name="BMC Genomics">
        <title>Genome sequencing of 39 Akkermansia muciniphila isolates reveals its population structure, genomic and functional diverisity, and global distribution in mammalian gut microbiotas.</title>
        <authorList>
            <person name="Guo X."/>
            <person name="Li S."/>
            <person name="Zhang J."/>
            <person name="Wu F."/>
            <person name="Li X."/>
            <person name="Wu D."/>
            <person name="Zhang M."/>
            <person name="Ou Z."/>
            <person name="Jie Z."/>
            <person name="Yan Q."/>
            <person name="Li P."/>
            <person name="Yi J."/>
            <person name="Peng Y."/>
        </authorList>
    </citation>
    <scope>NUCLEOTIDE SEQUENCE [LARGE SCALE GENOMIC DNA]</scope>
    <source>
        <strain evidence="3 4">GP24</strain>
    </source>
</reference>
<keyword evidence="1 2" id="KW-0051">Antiviral defense</keyword>
<dbReference type="GO" id="GO:0004519">
    <property type="term" value="F:endonuclease activity"/>
    <property type="evidence" value="ECO:0007669"/>
    <property type="project" value="UniProtKB-UniRule"/>
</dbReference>
<dbReference type="OrthoDB" id="5621871at2"/>
<comment type="caution">
    <text evidence="3">The sequence shown here is derived from an EMBL/GenBank/DDBJ whole genome shotgun (WGS) entry which is preliminary data.</text>
</comment>
<dbReference type="InterPro" id="IPR013422">
    <property type="entry name" value="CRISPR-assoc_prot_Cas5_N"/>
</dbReference>
<dbReference type="NCBIfam" id="TIGR01876">
    <property type="entry name" value="cas_Cas5d"/>
    <property type="match status" value="1"/>
</dbReference>
<dbReference type="EMBL" id="PJKA01000013">
    <property type="protein sequence ID" value="PNC17267.1"/>
    <property type="molecule type" value="Genomic_DNA"/>
</dbReference>
<organism evidence="3 4">
    <name type="scientific">Akkermansia muciniphila</name>
    <dbReference type="NCBI Taxonomy" id="239935"/>
    <lineage>
        <taxon>Bacteria</taxon>
        <taxon>Pseudomonadati</taxon>
        <taxon>Verrucomicrobiota</taxon>
        <taxon>Verrucomicrobiia</taxon>
        <taxon>Verrucomicrobiales</taxon>
        <taxon>Akkermansiaceae</taxon>
        <taxon>Akkermansia</taxon>
    </lineage>
</organism>
<comment type="function">
    <text evidence="2">CRISPR (clustered regularly interspaced short palindromic repeat) is an adaptive immune system that provides protection against mobile genetic elements (viruses, transposable elements and conjugative plasmids). CRISPR clusters contain spacers, sequences complementary to antecedent mobile elements, and target invading nucleic acids. CRISPR clusters are transcribed and processed into CRISPR RNA (crRNA).</text>
</comment>
<dbReference type="InterPro" id="IPR010155">
    <property type="entry name" value="CRISPR-assoc_prot_Cas5d"/>
</dbReference>
<evidence type="ECO:0000256" key="1">
    <source>
        <dbReference type="ARBA" id="ARBA00023118"/>
    </source>
</evidence>
<evidence type="ECO:0000256" key="2">
    <source>
        <dbReference type="PIRNR" id="PIRNR029950"/>
    </source>
</evidence>
<dbReference type="GO" id="GO:0051607">
    <property type="term" value="P:defense response to virus"/>
    <property type="evidence" value="ECO:0007669"/>
    <property type="project" value="UniProtKB-UniRule"/>
</dbReference>
<dbReference type="GO" id="GO:0043571">
    <property type="term" value="P:maintenance of CRISPR repeat elements"/>
    <property type="evidence" value="ECO:0007669"/>
    <property type="project" value="UniProtKB-UniRule"/>
</dbReference>
<keyword evidence="2" id="KW-0540">Nuclease</keyword>
<dbReference type="AlphaFoldDB" id="A0A2N8HBP1"/>
<protein>
    <recommendedName>
        <fullName evidence="2">pre-crRNA processing endonuclease</fullName>
        <ecNumber evidence="2">3.1.-.-</ecNumber>
    </recommendedName>
</protein>
<dbReference type="RefSeq" id="WP_102715655.1">
    <property type="nucleotide sequence ID" value="NZ_PJKA01000013.1"/>
</dbReference>
<accession>A0A2N8HBP1</accession>
<dbReference type="InterPro" id="IPR021124">
    <property type="entry name" value="CRISPR-assoc_prot_Cas5"/>
</dbReference>
<keyword evidence="2" id="KW-0255">Endonuclease</keyword>
<keyword evidence="2" id="KW-0378">Hydrolase</keyword>
<dbReference type="Proteomes" id="UP000236000">
    <property type="component" value="Unassembled WGS sequence"/>
</dbReference>
<name>A0A2N8HBP1_9BACT</name>
<dbReference type="EC" id="3.1.-.-" evidence="2"/>
<evidence type="ECO:0000313" key="3">
    <source>
        <dbReference type="EMBL" id="PNC17267.1"/>
    </source>
</evidence>